<protein>
    <submittedName>
        <fullName evidence="1">Uncharacterized protein</fullName>
    </submittedName>
</protein>
<dbReference type="Proteomes" id="UP000027195">
    <property type="component" value="Unassembled WGS sequence"/>
</dbReference>
<organism evidence="1 2">
    <name type="scientific">Botryobasidium botryosum (strain FD-172 SS1)</name>
    <dbReference type="NCBI Taxonomy" id="930990"/>
    <lineage>
        <taxon>Eukaryota</taxon>
        <taxon>Fungi</taxon>
        <taxon>Dikarya</taxon>
        <taxon>Basidiomycota</taxon>
        <taxon>Agaricomycotina</taxon>
        <taxon>Agaricomycetes</taxon>
        <taxon>Cantharellales</taxon>
        <taxon>Botryobasidiaceae</taxon>
        <taxon>Botryobasidium</taxon>
    </lineage>
</organism>
<name>A0A067M947_BOTB1</name>
<reference evidence="2" key="1">
    <citation type="journal article" date="2014" name="Proc. Natl. Acad. Sci. U.S.A.">
        <title>Extensive sampling of basidiomycete genomes demonstrates inadequacy of the white-rot/brown-rot paradigm for wood decay fungi.</title>
        <authorList>
            <person name="Riley R."/>
            <person name="Salamov A.A."/>
            <person name="Brown D.W."/>
            <person name="Nagy L.G."/>
            <person name="Floudas D."/>
            <person name="Held B.W."/>
            <person name="Levasseur A."/>
            <person name="Lombard V."/>
            <person name="Morin E."/>
            <person name="Otillar R."/>
            <person name="Lindquist E.A."/>
            <person name="Sun H."/>
            <person name="LaButti K.M."/>
            <person name="Schmutz J."/>
            <person name="Jabbour D."/>
            <person name="Luo H."/>
            <person name="Baker S.E."/>
            <person name="Pisabarro A.G."/>
            <person name="Walton J.D."/>
            <person name="Blanchette R.A."/>
            <person name="Henrissat B."/>
            <person name="Martin F."/>
            <person name="Cullen D."/>
            <person name="Hibbett D.S."/>
            <person name="Grigoriev I.V."/>
        </authorList>
    </citation>
    <scope>NUCLEOTIDE SEQUENCE [LARGE SCALE GENOMIC DNA]</scope>
    <source>
        <strain evidence="2">FD-172 SS1</strain>
    </source>
</reference>
<evidence type="ECO:0000313" key="1">
    <source>
        <dbReference type="EMBL" id="KDQ08121.1"/>
    </source>
</evidence>
<gene>
    <name evidence="1" type="ORF">BOTBODRAFT_584767</name>
</gene>
<dbReference type="HOGENOM" id="CLU_1570385_0_0_1"/>
<accession>A0A067M947</accession>
<dbReference type="AlphaFoldDB" id="A0A067M947"/>
<dbReference type="EMBL" id="KL198095">
    <property type="protein sequence ID" value="KDQ08121.1"/>
    <property type="molecule type" value="Genomic_DNA"/>
</dbReference>
<dbReference type="InParanoid" id="A0A067M947"/>
<sequence>MLSSCPCHSHLVSQICWSFGACCATDARRRSGPTLANSIFTITSSPLSIVRRKIRSRAPLQGRTSNDAKFCVLRCQSPVPESIARSNSDQRECIVRRINAQLTNIFSIQPAPFGARKKTSFEESQSCKIWGTWQTATGDAKKVAELEARREDVSMLSMSCTGESRPRYHI</sequence>
<evidence type="ECO:0000313" key="2">
    <source>
        <dbReference type="Proteomes" id="UP000027195"/>
    </source>
</evidence>
<keyword evidence="2" id="KW-1185">Reference proteome</keyword>
<proteinExistence type="predicted"/>